<dbReference type="EMBL" id="JACJVN010000039">
    <property type="protein sequence ID" value="MBB6677876.1"/>
    <property type="molecule type" value="Genomic_DNA"/>
</dbReference>
<feature type="transmembrane region" description="Helical" evidence="1">
    <location>
        <begin position="15"/>
        <end position="34"/>
    </location>
</feature>
<accession>A0A841TCI8</accession>
<comment type="caution">
    <text evidence="2">The sequence shown here is derived from an EMBL/GenBank/DDBJ whole genome shotgun (WGS) entry which is preliminary data.</text>
</comment>
<evidence type="ECO:0008006" key="4">
    <source>
        <dbReference type="Google" id="ProtNLM"/>
    </source>
</evidence>
<keyword evidence="1" id="KW-1133">Transmembrane helix</keyword>
<dbReference type="RefSeq" id="WP_185179149.1">
    <property type="nucleotide sequence ID" value="NZ_CBCSEP010000017.1"/>
</dbReference>
<organism evidence="2 3">
    <name type="scientific">Cohnella lubricantis</name>
    <dbReference type="NCBI Taxonomy" id="2163172"/>
    <lineage>
        <taxon>Bacteria</taxon>
        <taxon>Bacillati</taxon>
        <taxon>Bacillota</taxon>
        <taxon>Bacilli</taxon>
        <taxon>Bacillales</taxon>
        <taxon>Paenibacillaceae</taxon>
        <taxon>Cohnella</taxon>
    </lineage>
</organism>
<protein>
    <recommendedName>
        <fullName evidence="4">DUF3159 domain-containing protein</fullName>
    </recommendedName>
</protein>
<gene>
    <name evidence="2" type="ORF">H4Q31_11125</name>
</gene>
<feature type="transmembrane region" description="Helical" evidence="1">
    <location>
        <begin position="189"/>
        <end position="208"/>
    </location>
</feature>
<feature type="transmembrane region" description="Helical" evidence="1">
    <location>
        <begin position="101"/>
        <end position="126"/>
    </location>
</feature>
<sequence length="220" mass="24850">MNQPQQVSLGTRKDILRSILITLLINGVLPYLVYEILRSHMTSLQALSIATVIPLLDNAYTLLKSRKLDVFASFMLTSFLLGLLVLTLGGNEQLLLVRESFVTAVLGLIFLATLLFPRPLIYYFALRFTVGSDPDRRAAFAANWQYPYFRFVLRLMTAGWGIALLGEAVVRTILVYELTVSQFLAVSNFVMYGFIGAAIVWTVCYRRYSHKKLKRIIKGG</sequence>
<reference evidence="2 3" key="1">
    <citation type="submission" date="2020-08" db="EMBL/GenBank/DDBJ databases">
        <title>Cohnella phylogeny.</title>
        <authorList>
            <person name="Dunlap C."/>
        </authorList>
    </citation>
    <scope>NUCLEOTIDE SEQUENCE [LARGE SCALE GENOMIC DNA]</scope>
    <source>
        <strain evidence="2 3">DSM 103658</strain>
    </source>
</reference>
<proteinExistence type="predicted"/>
<evidence type="ECO:0000256" key="1">
    <source>
        <dbReference type="SAM" id="Phobius"/>
    </source>
</evidence>
<keyword evidence="3" id="KW-1185">Reference proteome</keyword>
<feature type="transmembrane region" description="Helical" evidence="1">
    <location>
        <begin position="147"/>
        <end position="169"/>
    </location>
</feature>
<evidence type="ECO:0000313" key="3">
    <source>
        <dbReference type="Proteomes" id="UP000574133"/>
    </source>
</evidence>
<keyword evidence="1" id="KW-0472">Membrane</keyword>
<keyword evidence="1" id="KW-0812">Transmembrane</keyword>
<dbReference type="NCBIfam" id="NF041646">
    <property type="entry name" value="VC0807_fam"/>
    <property type="match status" value="1"/>
</dbReference>
<dbReference type="AlphaFoldDB" id="A0A841TCI8"/>
<dbReference type="Proteomes" id="UP000574133">
    <property type="component" value="Unassembled WGS sequence"/>
</dbReference>
<name>A0A841TCI8_9BACL</name>
<feature type="transmembrane region" description="Helical" evidence="1">
    <location>
        <begin position="70"/>
        <end position="89"/>
    </location>
</feature>
<evidence type="ECO:0000313" key="2">
    <source>
        <dbReference type="EMBL" id="MBB6677876.1"/>
    </source>
</evidence>